<keyword evidence="4" id="KW-0862">Zinc</keyword>
<keyword evidence="2" id="KW-0479">Metal-binding</keyword>
<dbReference type="EMBL" id="JAUJEB010000001">
    <property type="protein sequence ID" value="MDN5211318.1"/>
    <property type="molecule type" value="Genomic_DNA"/>
</dbReference>
<dbReference type="RefSeq" id="WP_346756653.1">
    <property type="nucleotide sequence ID" value="NZ_JAUJEB010000001.1"/>
</dbReference>
<keyword evidence="3 6" id="KW-0378">Hydrolase</keyword>
<name>A0ABT8L0W2_9BACT</name>
<feature type="domain" description="Amidohydrolase-related" evidence="5">
    <location>
        <begin position="49"/>
        <end position="340"/>
    </location>
</feature>
<dbReference type="NCBIfam" id="TIGR02022">
    <property type="entry name" value="hutF"/>
    <property type="match status" value="1"/>
</dbReference>
<dbReference type="Pfam" id="PF01979">
    <property type="entry name" value="Amidohydro_1"/>
    <property type="match status" value="1"/>
</dbReference>
<evidence type="ECO:0000259" key="5">
    <source>
        <dbReference type="Pfam" id="PF01979"/>
    </source>
</evidence>
<dbReference type="InterPro" id="IPR011059">
    <property type="entry name" value="Metal-dep_hydrolase_composite"/>
</dbReference>
<organism evidence="6 7">
    <name type="scientific">Agaribacillus aureus</name>
    <dbReference type="NCBI Taxonomy" id="3051825"/>
    <lineage>
        <taxon>Bacteria</taxon>
        <taxon>Pseudomonadati</taxon>
        <taxon>Bacteroidota</taxon>
        <taxon>Cytophagia</taxon>
        <taxon>Cytophagales</taxon>
        <taxon>Splendidivirgaceae</taxon>
        <taxon>Agaribacillus</taxon>
    </lineage>
</organism>
<evidence type="ECO:0000256" key="3">
    <source>
        <dbReference type="ARBA" id="ARBA00022801"/>
    </source>
</evidence>
<evidence type="ECO:0000256" key="4">
    <source>
        <dbReference type="ARBA" id="ARBA00022833"/>
    </source>
</evidence>
<dbReference type="PANTHER" id="PTHR11271:SF48">
    <property type="entry name" value="AMIDOHYDROLASE-RELATED DOMAIN-CONTAINING PROTEIN"/>
    <property type="match status" value="1"/>
</dbReference>
<dbReference type="InterPro" id="IPR010252">
    <property type="entry name" value="HutF"/>
</dbReference>
<evidence type="ECO:0000313" key="7">
    <source>
        <dbReference type="Proteomes" id="UP001172083"/>
    </source>
</evidence>
<dbReference type="GO" id="GO:0050416">
    <property type="term" value="F:formimidoylglutamate deiminase activity"/>
    <property type="evidence" value="ECO:0007669"/>
    <property type="project" value="UniProtKB-EC"/>
</dbReference>
<evidence type="ECO:0000256" key="2">
    <source>
        <dbReference type="ARBA" id="ARBA00022723"/>
    </source>
</evidence>
<comment type="cofactor">
    <cofactor evidence="1">
        <name>Zn(2+)</name>
        <dbReference type="ChEBI" id="CHEBI:29105"/>
    </cofactor>
</comment>
<dbReference type="Proteomes" id="UP001172083">
    <property type="component" value="Unassembled WGS sequence"/>
</dbReference>
<dbReference type="Gene3D" id="2.30.40.10">
    <property type="entry name" value="Urease, subunit C, domain 1"/>
    <property type="match status" value="1"/>
</dbReference>
<comment type="caution">
    <text evidence="6">The sequence shown here is derived from an EMBL/GenBank/DDBJ whole genome shotgun (WGS) entry which is preliminary data.</text>
</comment>
<dbReference type="EC" id="3.5.3.13" evidence="6"/>
<dbReference type="Gene3D" id="3.20.20.140">
    <property type="entry name" value="Metal-dependent hydrolases"/>
    <property type="match status" value="1"/>
</dbReference>
<dbReference type="InterPro" id="IPR032466">
    <property type="entry name" value="Metal_Hydrolase"/>
</dbReference>
<dbReference type="SUPFAM" id="SSF51556">
    <property type="entry name" value="Metallo-dependent hydrolases"/>
    <property type="match status" value="1"/>
</dbReference>
<accession>A0ABT8L0W2</accession>
<evidence type="ECO:0000313" key="6">
    <source>
        <dbReference type="EMBL" id="MDN5211318.1"/>
    </source>
</evidence>
<sequence>MKTLKFQGLLQSKGWLSPAYVGIDDNGIIESINNQSTPGSKVESIEGLALPGFQNAHSHAFQYAMAGLAEDHTNTAGLNDNFWSWREKMYQIALSINPDQLEAIAARLYAEMVRHGYTHVAEFHYLHLDPTGKPYANKAELAEKLISAAKTAGINITLIPIFYQKGGFGKVAGEEQKRFICRDRAAYFELWQATSEVCDQHDHANMALGIHSMRAVEPNEIIATLDEAPSQVPIHMHIAEQLLEVEASLAYLGQRPVEWLSNEVGLNDNFHLVHATHLNDKEIKKIADAKANVVLCPSTEGNLGDGLFPYHQFQEHNGRWSVGTDSHIGLNPMEELRWLDYGQRLHTHNRNTFRVPSQKCISGLIAIDHCFRHGRKAMGFNGHEFFKVGDPMNALVIDTGNPLIQATGFDSLASTIVYSSDATFNLGTLINGKWLVKNNVHNDMENINRQFMQAMKSLALR</sequence>
<dbReference type="InterPro" id="IPR051607">
    <property type="entry name" value="Metallo-dep_hydrolases"/>
</dbReference>
<keyword evidence="7" id="KW-1185">Reference proteome</keyword>
<protein>
    <submittedName>
        <fullName evidence="6">Formimidoylglutamate deiminase</fullName>
        <ecNumber evidence="6">3.5.3.13</ecNumber>
    </submittedName>
</protein>
<gene>
    <name evidence="6" type="primary">hutF</name>
    <name evidence="6" type="ORF">QQ020_04625</name>
</gene>
<dbReference type="PANTHER" id="PTHR11271">
    <property type="entry name" value="GUANINE DEAMINASE"/>
    <property type="match status" value="1"/>
</dbReference>
<evidence type="ECO:0000256" key="1">
    <source>
        <dbReference type="ARBA" id="ARBA00001947"/>
    </source>
</evidence>
<proteinExistence type="predicted"/>
<reference evidence="6" key="1">
    <citation type="submission" date="2023-06" db="EMBL/GenBank/DDBJ databases">
        <title>Genomic of Agaribacillus aureum.</title>
        <authorList>
            <person name="Wang G."/>
        </authorList>
    </citation>
    <scope>NUCLEOTIDE SEQUENCE</scope>
    <source>
        <strain evidence="6">BMA12</strain>
    </source>
</reference>
<dbReference type="InterPro" id="IPR006680">
    <property type="entry name" value="Amidohydro-rel"/>
</dbReference>